<feature type="domain" description="PAS" evidence="10">
    <location>
        <begin position="153"/>
        <end position="181"/>
    </location>
</feature>
<keyword evidence="8" id="KW-0902">Two-component regulatory system</keyword>
<dbReference type="CDD" id="cd00075">
    <property type="entry name" value="HATPase"/>
    <property type="match status" value="1"/>
</dbReference>
<dbReference type="PROSITE" id="PS50112">
    <property type="entry name" value="PAS"/>
    <property type="match status" value="3"/>
</dbReference>
<evidence type="ECO:0000256" key="5">
    <source>
        <dbReference type="ARBA" id="ARBA00022741"/>
    </source>
</evidence>
<reference evidence="12 13" key="1">
    <citation type="submission" date="2021-05" db="EMBL/GenBank/DDBJ databases">
        <title>Novel Bacillus species.</title>
        <authorList>
            <person name="Liu G."/>
        </authorList>
    </citation>
    <scope>NUCLEOTIDE SEQUENCE [LARGE SCALE GENOMIC DNA]</scope>
    <source>
        <strain evidence="12 13">FJAT-49682</strain>
    </source>
</reference>
<evidence type="ECO:0000259" key="9">
    <source>
        <dbReference type="PROSITE" id="PS50109"/>
    </source>
</evidence>
<dbReference type="SUPFAM" id="SSF55874">
    <property type="entry name" value="ATPase domain of HSP90 chaperone/DNA topoisomerase II/histidine kinase"/>
    <property type="match status" value="1"/>
</dbReference>
<feature type="domain" description="PAS" evidence="10">
    <location>
        <begin position="266"/>
        <end position="332"/>
    </location>
</feature>
<evidence type="ECO:0000256" key="7">
    <source>
        <dbReference type="ARBA" id="ARBA00022840"/>
    </source>
</evidence>
<evidence type="ECO:0000256" key="3">
    <source>
        <dbReference type="ARBA" id="ARBA00022553"/>
    </source>
</evidence>
<dbReference type="SMART" id="SM00091">
    <property type="entry name" value="PAS"/>
    <property type="match status" value="3"/>
</dbReference>
<dbReference type="InterPro" id="IPR003594">
    <property type="entry name" value="HATPase_dom"/>
</dbReference>
<dbReference type="Pfam" id="PF00989">
    <property type="entry name" value="PAS"/>
    <property type="match status" value="1"/>
</dbReference>
<dbReference type="Gene3D" id="3.30.450.20">
    <property type="entry name" value="PAS domain"/>
    <property type="match status" value="3"/>
</dbReference>
<dbReference type="SMART" id="SM00387">
    <property type="entry name" value="HATPase_c"/>
    <property type="match status" value="1"/>
</dbReference>
<dbReference type="Pfam" id="PF02518">
    <property type="entry name" value="HATPase_c"/>
    <property type="match status" value="1"/>
</dbReference>
<protein>
    <recommendedName>
        <fullName evidence="2">histidine kinase</fullName>
        <ecNumber evidence="2">2.7.13.3</ecNumber>
    </recommendedName>
</protein>
<evidence type="ECO:0000313" key="13">
    <source>
        <dbReference type="Proteomes" id="UP000676456"/>
    </source>
</evidence>
<dbReference type="InterPro" id="IPR013767">
    <property type="entry name" value="PAS_fold"/>
</dbReference>
<keyword evidence="4" id="KW-0808">Transferase</keyword>
<dbReference type="RefSeq" id="WP_213099945.1">
    <property type="nucleotide sequence ID" value="NZ_JAGYPK010000005.1"/>
</dbReference>
<evidence type="ECO:0000256" key="1">
    <source>
        <dbReference type="ARBA" id="ARBA00000085"/>
    </source>
</evidence>
<dbReference type="InterPro" id="IPR005467">
    <property type="entry name" value="His_kinase_dom"/>
</dbReference>
<feature type="domain" description="PAC" evidence="11">
    <location>
        <begin position="204"/>
        <end position="258"/>
    </location>
</feature>
<dbReference type="InterPro" id="IPR001610">
    <property type="entry name" value="PAC"/>
</dbReference>
<evidence type="ECO:0000259" key="11">
    <source>
        <dbReference type="PROSITE" id="PS50113"/>
    </source>
</evidence>
<evidence type="ECO:0000256" key="4">
    <source>
        <dbReference type="ARBA" id="ARBA00022679"/>
    </source>
</evidence>
<dbReference type="NCBIfam" id="TIGR00229">
    <property type="entry name" value="sensory_box"/>
    <property type="match status" value="3"/>
</dbReference>
<keyword evidence="5" id="KW-0547">Nucleotide-binding</keyword>
<dbReference type="Pfam" id="PF08447">
    <property type="entry name" value="PAS_3"/>
    <property type="match status" value="1"/>
</dbReference>
<evidence type="ECO:0000313" key="12">
    <source>
        <dbReference type="EMBL" id="MBS4224894.1"/>
    </source>
</evidence>
<accession>A0A942Z5L8</accession>
<feature type="domain" description="PAS" evidence="10">
    <location>
        <begin position="12"/>
        <end position="82"/>
    </location>
</feature>
<dbReference type="InterPro" id="IPR000014">
    <property type="entry name" value="PAS"/>
</dbReference>
<dbReference type="GO" id="GO:0005524">
    <property type="term" value="F:ATP binding"/>
    <property type="evidence" value="ECO:0007669"/>
    <property type="project" value="UniProtKB-KW"/>
</dbReference>
<keyword evidence="6" id="KW-0418">Kinase</keyword>
<dbReference type="CDD" id="cd00082">
    <property type="entry name" value="HisKA"/>
    <property type="match status" value="1"/>
</dbReference>
<proteinExistence type="predicted"/>
<dbReference type="InterPro" id="IPR013655">
    <property type="entry name" value="PAS_fold_3"/>
</dbReference>
<dbReference type="Pfam" id="PF00512">
    <property type="entry name" value="HisKA"/>
    <property type="match status" value="1"/>
</dbReference>
<keyword evidence="3" id="KW-0597">Phosphoprotein</keyword>
<dbReference type="PRINTS" id="PR00344">
    <property type="entry name" value="BCTRLSENSOR"/>
</dbReference>
<dbReference type="Proteomes" id="UP000676456">
    <property type="component" value="Unassembled WGS sequence"/>
</dbReference>
<dbReference type="SUPFAM" id="SSF47384">
    <property type="entry name" value="Homodimeric domain of signal transducing histidine kinase"/>
    <property type="match status" value="1"/>
</dbReference>
<sequence>MGKTVERENALIIETLKWFADSSNEMLILLDSKGRIKYVNASFEKNLQYDFSELVHMNYLDLIHDDDREKTKEVVKAIQNKNFFSPYTNRYRRKDGTFITLLWCNGKAINDGWVHAVARLSEDTIENFGKDLANYIGANNLFDISEEAADMCDLEGRVIFLNSAFEQMYGWKSAEIMGKTLPVIPEHLQYEFGDIVGEVLVGKKLVHRQTLRMKKDGTIFPVSLIVSPIIDDTGRIIGNVAITKDLTELLETKMLIERQNEVIAEREKLLLEITENISEVICLFDFEQSKFLYISPSYEKLWGFNIEAMYTDPTVMSERFEPEDFERIKRIFSSPCNDPVEIEFKLKDIGGGEERWIRTKVTPMANENGQITRNLSVTQDITEWKKKDQMIKKQDKLGVLGQLAAGIAHEIRNPLTAVKGFSQLIAQESKNTYNQIILTELERIESIVNEFLMLAKPQEEMKFVNREINVILQEVIFFMNPEALLHKVQINMNFDGKLPAISCEPKQIKQVVMNLIKNAIESMPSGGSIHIATTLMPNGYVKIEVKDEGMGIPKEFLNRLGEPFYSNKEKGTGLGLMVSYKIIENHRGTIQFTNNDEKGTTVTIMLPSGSGE</sequence>
<evidence type="ECO:0000259" key="10">
    <source>
        <dbReference type="PROSITE" id="PS50112"/>
    </source>
</evidence>
<dbReference type="Gene3D" id="3.30.565.10">
    <property type="entry name" value="Histidine kinase-like ATPase, C-terminal domain"/>
    <property type="match status" value="1"/>
</dbReference>
<dbReference type="InterPro" id="IPR036097">
    <property type="entry name" value="HisK_dim/P_sf"/>
</dbReference>
<dbReference type="InterPro" id="IPR003661">
    <property type="entry name" value="HisK_dim/P_dom"/>
</dbReference>
<dbReference type="AlphaFoldDB" id="A0A942Z5L8"/>
<dbReference type="PANTHER" id="PTHR43065:SF34">
    <property type="entry name" value="SPORULATION KINASE A"/>
    <property type="match status" value="1"/>
</dbReference>
<dbReference type="Pfam" id="PF08448">
    <property type="entry name" value="PAS_4"/>
    <property type="match status" value="1"/>
</dbReference>
<comment type="caution">
    <text evidence="12">The sequence shown here is derived from an EMBL/GenBank/DDBJ whole genome shotgun (WGS) entry which is preliminary data.</text>
</comment>
<feature type="domain" description="PAC" evidence="11">
    <location>
        <begin position="340"/>
        <end position="393"/>
    </location>
</feature>
<dbReference type="EC" id="2.7.13.3" evidence="2"/>
<dbReference type="CDD" id="cd00130">
    <property type="entry name" value="PAS"/>
    <property type="match status" value="3"/>
</dbReference>
<evidence type="ECO:0000256" key="6">
    <source>
        <dbReference type="ARBA" id="ARBA00022777"/>
    </source>
</evidence>
<dbReference type="GO" id="GO:0006355">
    <property type="term" value="P:regulation of DNA-templated transcription"/>
    <property type="evidence" value="ECO:0007669"/>
    <property type="project" value="InterPro"/>
</dbReference>
<dbReference type="SUPFAM" id="SSF55785">
    <property type="entry name" value="PYP-like sensor domain (PAS domain)"/>
    <property type="match status" value="3"/>
</dbReference>
<dbReference type="GO" id="GO:0000155">
    <property type="term" value="F:phosphorelay sensor kinase activity"/>
    <property type="evidence" value="ECO:0007669"/>
    <property type="project" value="InterPro"/>
</dbReference>
<dbReference type="InterPro" id="IPR000700">
    <property type="entry name" value="PAS-assoc_C"/>
</dbReference>
<comment type="catalytic activity">
    <reaction evidence="1">
        <text>ATP + protein L-histidine = ADP + protein N-phospho-L-histidine.</text>
        <dbReference type="EC" id="2.7.13.3"/>
    </reaction>
</comment>
<dbReference type="PROSITE" id="PS50113">
    <property type="entry name" value="PAC"/>
    <property type="match status" value="2"/>
</dbReference>
<name>A0A942Z5L8_9BACI</name>
<dbReference type="PROSITE" id="PS50109">
    <property type="entry name" value="HIS_KIN"/>
    <property type="match status" value="1"/>
</dbReference>
<evidence type="ECO:0000256" key="2">
    <source>
        <dbReference type="ARBA" id="ARBA00012438"/>
    </source>
</evidence>
<dbReference type="EMBL" id="JAGYPN010000005">
    <property type="protein sequence ID" value="MBS4224894.1"/>
    <property type="molecule type" value="Genomic_DNA"/>
</dbReference>
<organism evidence="12 13">
    <name type="scientific">Lederbergia citrea</name>
    <dbReference type="NCBI Taxonomy" id="2833581"/>
    <lineage>
        <taxon>Bacteria</taxon>
        <taxon>Bacillati</taxon>
        <taxon>Bacillota</taxon>
        <taxon>Bacilli</taxon>
        <taxon>Bacillales</taxon>
        <taxon>Bacillaceae</taxon>
        <taxon>Lederbergia</taxon>
    </lineage>
</organism>
<evidence type="ECO:0000256" key="8">
    <source>
        <dbReference type="ARBA" id="ARBA00023012"/>
    </source>
</evidence>
<dbReference type="SMART" id="SM00388">
    <property type="entry name" value="HisKA"/>
    <property type="match status" value="1"/>
</dbReference>
<keyword evidence="7" id="KW-0067">ATP-binding</keyword>
<dbReference type="InterPro" id="IPR035965">
    <property type="entry name" value="PAS-like_dom_sf"/>
</dbReference>
<keyword evidence="13" id="KW-1185">Reference proteome</keyword>
<dbReference type="Gene3D" id="1.10.287.130">
    <property type="match status" value="1"/>
</dbReference>
<dbReference type="InterPro" id="IPR004358">
    <property type="entry name" value="Sig_transdc_His_kin-like_C"/>
</dbReference>
<dbReference type="InterPro" id="IPR013656">
    <property type="entry name" value="PAS_4"/>
</dbReference>
<gene>
    <name evidence="12" type="ORF">KHA91_19540</name>
</gene>
<dbReference type="PANTHER" id="PTHR43065">
    <property type="entry name" value="SENSOR HISTIDINE KINASE"/>
    <property type="match status" value="1"/>
</dbReference>
<dbReference type="SMART" id="SM00086">
    <property type="entry name" value="PAC"/>
    <property type="match status" value="2"/>
</dbReference>
<dbReference type="InterPro" id="IPR036890">
    <property type="entry name" value="HATPase_C_sf"/>
</dbReference>
<feature type="domain" description="Histidine kinase" evidence="9">
    <location>
        <begin position="406"/>
        <end position="610"/>
    </location>
</feature>